<gene>
    <name evidence="3" type="ORF">AA20_03845</name>
</gene>
<feature type="domain" description="J" evidence="2">
    <location>
        <begin position="106"/>
        <end position="160"/>
    </location>
</feature>
<dbReference type="CDD" id="cd06257">
    <property type="entry name" value="DnaJ"/>
    <property type="match status" value="1"/>
</dbReference>
<dbReference type="Pfam" id="PF00226">
    <property type="entry name" value="DnaJ"/>
    <property type="match status" value="1"/>
</dbReference>
<keyword evidence="1" id="KW-1133">Transmembrane helix</keyword>
<dbReference type="PATRIC" id="fig|1447256.3.peg.744"/>
<keyword evidence="1" id="KW-0812">Transmembrane</keyword>
<dbReference type="EMBL" id="JAIQ01000070">
    <property type="protein sequence ID" value="KLE01303.1"/>
    <property type="molecule type" value="Genomic_DNA"/>
</dbReference>
<dbReference type="InterPro" id="IPR036869">
    <property type="entry name" value="J_dom_sf"/>
</dbReference>
<dbReference type="PRINTS" id="PR00625">
    <property type="entry name" value="JDOMAIN"/>
</dbReference>
<evidence type="ECO:0000313" key="4">
    <source>
        <dbReference type="Proteomes" id="UP000035514"/>
    </source>
</evidence>
<proteinExistence type="predicted"/>
<dbReference type="SMART" id="SM00271">
    <property type="entry name" value="DnaJ"/>
    <property type="match status" value="1"/>
</dbReference>
<dbReference type="Gene3D" id="1.10.287.110">
    <property type="entry name" value="DnaJ domain"/>
    <property type="match status" value="1"/>
</dbReference>
<accession>A0A0G9KAQ1</accession>
<keyword evidence="1" id="KW-0472">Membrane</keyword>
<organism evidence="3 4">
    <name type="scientific">Aliarcobacter butzleri L348</name>
    <dbReference type="NCBI Taxonomy" id="1447256"/>
    <lineage>
        <taxon>Bacteria</taxon>
        <taxon>Pseudomonadati</taxon>
        <taxon>Campylobacterota</taxon>
        <taxon>Epsilonproteobacteria</taxon>
        <taxon>Campylobacterales</taxon>
        <taxon>Arcobacteraceae</taxon>
        <taxon>Aliarcobacter</taxon>
    </lineage>
</organism>
<dbReference type="AlphaFoldDB" id="A0A0G9KAQ1"/>
<protein>
    <submittedName>
        <fullName evidence="3">Molecular chaperone DnaJ</fullName>
    </submittedName>
</protein>
<feature type="transmembrane region" description="Helical" evidence="1">
    <location>
        <begin position="7"/>
        <end position="27"/>
    </location>
</feature>
<reference evidence="3 4" key="1">
    <citation type="submission" date="2014-01" db="EMBL/GenBank/DDBJ databases">
        <title>Development of a Comparative Genomic Fingerprinting Assay for High Resolution Genotyping of Arcobacter butzleri.</title>
        <authorList>
            <person name="Webb A.L."/>
            <person name="Inglis G.D."/>
            <person name="Kruczkiewicz P."/>
            <person name="Selinger L.B."/>
            <person name="Taboada E.N."/>
        </authorList>
    </citation>
    <scope>NUCLEOTIDE SEQUENCE [LARGE SCALE GENOMIC DNA]</scope>
    <source>
        <strain evidence="3 4">L348</strain>
    </source>
</reference>
<sequence>MYNNTIIYIFNRIISVAIFLFILYLIFTNFGTFLIIIAIIVSIIAFIIYNFKKKLKQSNFNNFEFRFDNSQFQNGKFDFDFKDFQNFNNSNFQGFSNTARFDEVSKAKEFFGFTQTPTKEEVKKRYKELAKKYHPDLNDGNEEKMKELNHYRDILMNIVQ</sequence>
<evidence type="ECO:0000259" key="2">
    <source>
        <dbReference type="PROSITE" id="PS50076"/>
    </source>
</evidence>
<evidence type="ECO:0000313" key="3">
    <source>
        <dbReference type="EMBL" id="KLE01303.1"/>
    </source>
</evidence>
<feature type="transmembrane region" description="Helical" evidence="1">
    <location>
        <begin position="33"/>
        <end position="51"/>
    </location>
</feature>
<comment type="caution">
    <text evidence="3">The sequence shown here is derived from an EMBL/GenBank/DDBJ whole genome shotgun (WGS) entry which is preliminary data.</text>
</comment>
<evidence type="ECO:0000256" key="1">
    <source>
        <dbReference type="SAM" id="Phobius"/>
    </source>
</evidence>
<dbReference type="RefSeq" id="WP_046996407.1">
    <property type="nucleotide sequence ID" value="NZ_JAIQ01000070.1"/>
</dbReference>
<name>A0A0G9KAQ1_9BACT</name>
<dbReference type="Proteomes" id="UP000035514">
    <property type="component" value="Unassembled WGS sequence"/>
</dbReference>
<dbReference type="PROSITE" id="PS50076">
    <property type="entry name" value="DNAJ_2"/>
    <property type="match status" value="1"/>
</dbReference>
<dbReference type="InterPro" id="IPR001623">
    <property type="entry name" value="DnaJ_domain"/>
</dbReference>
<dbReference type="SUPFAM" id="SSF46565">
    <property type="entry name" value="Chaperone J-domain"/>
    <property type="match status" value="1"/>
</dbReference>